<dbReference type="PANTHER" id="PTHR14209:SF19">
    <property type="entry name" value="ISOAMYL ACETATE-HYDROLYZING ESTERASE 1 HOMOLOG"/>
    <property type="match status" value="1"/>
</dbReference>
<dbReference type="Pfam" id="PF13472">
    <property type="entry name" value="Lipase_GDSL_2"/>
    <property type="match status" value="1"/>
</dbReference>
<dbReference type="PANTHER" id="PTHR14209">
    <property type="entry name" value="ISOAMYL ACETATE-HYDROLYZING ESTERASE 1"/>
    <property type="match status" value="1"/>
</dbReference>
<dbReference type="AlphaFoldDB" id="A0A086T917"/>
<evidence type="ECO:0000259" key="1">
    <source>
        <dbReference type="Pfam" id="PF13472"/>
    </source>
</evidence>
<dbReference type="STRING" id="857340.A0A086T917"/>
<sequence length="253" mass="27575">MAGPYSQVVLFGDSLLQGASQVQDGFSFQGALQHLCMRRLDVINRGFSGYTTKNALYVLHDVFPPASASSPKMEYLIILLGANDACLPIPQNTQHIPLDQYKDNLTAIVNHERIRAHNPKILLVTPPPLDEVRMEEVDLQRGHPQVSRHASVSAAYSDAARRIASEVPGVTLIDLHKGLMDKAISLTPGFRADGPPLGYPETGRGGLAQLLPDGLHMSGEAYKVFFDLVEPHIGPFPEGCEGYPFPGWQTLNG</sequence>
<protein>
    <submittedName>
        <fullName evidence="2">Isoamyl acetate-hydrolyzing esterase-like protein</fullName>
    </submittedName>
</protein>
<reference evidence="3" key="1">
    <citation type="journal article" date="2014" name="Genome Announc.">
        <title>Genome sequence and annotation of Acremonium chrysogenum, producer of the beta-lactam antibiotic cephalosporin C.</title>
        <authorList>
            <person name="Terfehr D."/>
            <person name="Dahlmann T.A."/>
            <person name="Specht T."/>
            <person name="Zadra I."/>
            <person name="Kuernsteiner H."/>
            <person name="Kueck U."/>
        </authorList>
    </citation>
    <scope>NUCLEOTIDE SEQUENCE [LARGE SCALE GENOMIC DNA]</scope>
    <source>
        <strain evidence="3">ATCC 11550 / CBS 779.69 / DSM 880 / IAM 14645 / JCM 23072 / IMI 49137</strain>
    </source>
</reference>
<feature type="domain" description="SGNH hydrolase-type esterase" evidence="1">
    <location>
        <begin position="10"/>
        <end position="223"/>
    </location>
</feature>
<proteinExistence type="predicted"/>
<organism evidence="2 3">
    <name type="scientific">Hapsidospora chrysogenum (strain ATCC 11550 / CBS 779.69 / DSM 880 / IAM 14645 / JCM 23072 / IMI 49137)</name>
    <name type="common">Acremonium chrysogenum</name>
    <dbReference type="NCBI Taxonomy" id="857340"/>
    <lineage>
        <taxon>Eukaryota</taxon>
        <taxon>Fungi</taxon>
        <taxon>Dikarya</taxon>
        <taxon>Ascomycota</taxon>
        <taxon>Pezizomycotina</taxon>
        <taxon>Sordariomycetes</taxon>
        <taxon>Hypocreomycetidae</taxon>
        <taxon>Hypocreales</taxon>
        <taxon>Bionectriaceae</taxon>
        <taxon>Hapsidospora</taxon>
    </lineage>
</organism>
<name>A0A086T917_HAPC1</name>
<dbReference type="InterPro" id="IPR013830">
    <property type="entry name" value="SGNH_hydro"/>
</dbReference>
<dbReference type="CDD" id="cd01838">
    <property type="entry name" value="Isoamyl_acetate_hydrolase_like"/>
    <property type="match status" value="1"/>
</dbReference>
<dbReference type="EMBL" id="JPKY01000026">
    <property type="protein sequence ID" value="KFH45849.1"/>
    <property type="molecule type" value="Genomic_DNA"/>
</dbReference>
<keyword evidence="3" id="KW-1185">Reference proteome</keyword>
<dbReference type="Gene3D" id="3.40.50.1110">
    <property type="entry name" value="SGNH hydrolase"/>
    <property type="match status" value="1"/>
</dbReference>
<gene>
    <name evidence="2" type="ORF">ACRE_033360</name>
</gene>
<dbReference type="InterPro" id="IPR045136">
    <property type="entry name" value="Iah1-like"/>
</dbReference>
<dbReference type="HOGENOM" id="CLU_051989_0_0_1"/>
<dbReference type="SUPFAM" id="SSF52266">
    <property type="entry name" value="SGNH hydrolase"/>
    <property type="match status" value="1"/>
</dbReference>
<accession>A0A086T917</accession>
<evidence type="ECO:0000313" key="3">
    <source>
        <dbReference type="Proteomes" id="UP000029964"/>
    </source>
</evidence>
<dbReference type="InterPro" id="IPR036514">
    <property type="entry name" value="SGNH_hydro_sf"/>
</dbReference>
<evidence type="ECO:0000313" key="2">
    <source>
        <dbReference type="EMBL" id="KFH45849.1"/>
    </source>
</evidence>
<dbReference type="Proteomes" id="UP000029964">
    <property type="component" value="Unassembled WGS sequence"/>
</dbReference>
<dbReference type="OrthoDB" id="671439at2759"/>
<comment type="caution">
    <text evidence="2">The sequence shown here is derived from an EMBL/GenBank/DDBJ whole genome shotgun (WGS) entry which is preliminary data.</text>
</comment>